<evidence type="ECO:0000313" key="3">
    <source>
        <dbReference type="EMBL" id="RDS81408.1"/>
    </source>
</evidence>
<dbReference type="InterPro" id="IPR018146">
    <property type="entry name" value="Glyoxalase_1_CS"/>
</dbReference>
<organism evidence="3 4">
    <name type="scientific">Dyella psychrodurans</name>
    <dbReference type="NCBI Taxonomy" id="1927960"/>
    <lineage>
        <taxon>Bacteria</taxon>
        <taxon>Pseudomonadati</taxon>
        <taxon>Pseudomonadota</taxon>
        <taxon>Gammaproteobacteria</taxon>
        <taxon>Lysobacterales</taxon>
        <taxon>Rhodanobacteraceae</taxon>
        <taxon>Dyella</taxon>
    </lineage>
</organism>
<name>A0A370WZ23_9GAMM</name>
<dbReference type="GO" id="GO:0046872">
    <property type="term" value="F:metal ion binding"/>
    <property type="evidence" value="ECO:0007669"/>
    <property type="project" value="UniProtKB-KW"/>
</dbReference>
<dbReference type="InterPro" id="IPR037523">
    <property type="entry name" value="VOC_core"/>
</dbReference>
<dbReference type="InterPro" id="IPR004360">
    <property type="entry name" value="Glyas_Fos-R_dOase_dom"/>
</dbReference>
<sequence>MRSELEVATLDHVILRVNDLEASIAFYTGVLGFAMQGQDGPFTVIRVDDNFVLLLAPHGASGIEHYAFAVSRAEFAQIFDRIKSAGIPYGPTFDAVGSNEGPGEESGARGLAPTLYFFDPNKHLLEIRCYER</sequence>
<dbReference type="Gene3D" id="3.10.180.10">
    <property type="entry name" value="2,3-Dihydroxybiphenyl 1,2-Dioxygenase, domain 1"/>
    <property type="match status" value="1"/>
</dbReference>
<comment type="caution">
    <text evidence="3">The sequence shown here is derived from an EMBL/GenBank/DDBJ whole genome shotgun (WGS) entry which is preliminary data.</text>
</comment>
<dbReference type="PROSITE" id="PS51819">
    <property type="entry name" value="VOC"/>
    <property type="match status" value="1"/>
</dbReference>
<protein>
    <submittedName>
        <fullName evidence="3">VOC family protein</fullName>
    </submittedName>
</protein>
<dbReference type="EMBL" id="QRBF01000007">
    <property type="protein sequence ID" value="RDS81408.1"/>
    <property type="molecule type" value="Genomic_DNA"/>
</dbReference>
<keyword evidence="1" id="KW-0479">Metal-binding</keyword>
<dbReference type="PROSITE" id="PS00934">
    <property type="entry name" value="GLYOXALASE_I_1"/>
    <property type="match status" value="1"/>
</dbReference>
<dbReference type="AlphaFoldDB" id="A0A370WZ23"/>
<dbReference type="Proteomes" id="UP000255334">
    <property type="component" value="Unassembled WGS sequence"/>
</dbReference>
<evidence type="ECO:0000259" key="2">
    <source>
        <dbReference type="PROSITE" id="PS51819"/>
    </source>
</evidence>
<keyword evidence="4" id="KW-1185">Reference proteome</keyword>
<dbReference type="Pfam" id="PF00903">
    <property type="entry name" value="Glyoxalase"/>
    <property type="match status" value="1"/>
</dbReference>
<dbReference type="PANTHER" id="PTHR21366">
    <property type="entry name" value="GLYOXALASE FAMILY PROTEIN"/>
    <property type="match status" value="1"/>
</dbReference>
<dbReference type="InterPro" id="IPR029068">
    <property type="entry name" value="Glyas_Bleomycin-R_OHBP_Dase"/>
</dbReference>
<proteinExistence type="predicted"/>
<accession>A0A370WZ23</accession>
<dbReference type="SUPFAM" id="SSF54593">
    <property type="entry name" value="Glyoxalase/Bleomycin resistance protein/Dihydroxybiphenyl dioxygenase"/>
    <property type="match status" value="1"/>
</dbReference>
<feature type="domain" description="VOC" evidence="2">
    <location>
        <begin position="9"/>
        <end position="130"/>
    </location>
</feature>
<evidence type="ECO:0000313" key="4">
    <source>
        <dbReference type="Proteomes" id="UP000255334"/>
    </source>
</evidence>
<dbReference type="PANTHER" id="PTHR21366:SF22">
    <property type="entry name" value="VOC DOMAIN-CONTAINING PROTEIN"/>
    <property type="match status" value="1"/>
</dbReference>
<reference evidence="3 4" key="1">
    <citation type="submission" date="2018-07" db="EMBL/GenBank/DDBJ databases">
        <title>Dyella monticola sp. nov. and Dyella psychrodurans sp. nov. isolated from monsoon evergreen broad-leaved forest soil of Dinghu Mountain, China.</title>
        <authorList>
            <person name="Gao Z."/>
            <person name="Qiu L."/>
        </authorList>
    </citation>
    <scope>NUCLEOTIDE SEQUENCE [LARGE SCALE GENOMIC DNA]</scope>
    <source>
        <strain evidence="3 4">4MSK11</strain>
    </source>
</reference>
<dbReference type="GO" id="GO:0004462">
    <property type="term" value="F:lactoylglutathione lyase activity"/>
    <property type="evidence" value="ECO:0007669"/>
    <property type="project" value="InterPro"/>
</dbReference>
<gene>
    <name evidence="3" type="ORF">DWU99_17205</name>
</gene>
<evidence type="ECO:0000256" key="1">
    <source>
        <dbReference type="ARBA" id="ARBA00022723"/>
    </source>
</evidence>
<dbReference type="InterPro" id="IPR050383">
    <property type="entry name" value="GlyoxalaseI/FosfomycinResist"/>
</dbReference>